<comment type="caution">
    <text evidence="2">The sequence shown here is derived from an EMBL/GenBank/DDBJ whole genome shotgun (WGS) entry which is preliminary data.</text>
</comment>
<organism evidence="2 3">
    <name type="scientific">Knufia fluminis</name>
    <dbReference type="NCBI Taxonomy" id="191047"/>
    <lineage>
        <taxon>Eukaryota</taxon>
        <taxon>Fungi</taxon>
        <taxon>Dikarya</taxon>
        <taxon>Ascomycota</taxon>
        <taxon>Pezizomycotina</taxon>
        <taxon>Eurotiomycetes</taxon>
        <taxon>Chaetothyriomycetidae</taxon>
        <taxon>Chaetothyriales</taxon>
        <taxon>Trichomeriaceae</taxon>
        <taxon>Knufia</taxon>
    </lineage>
</organism>
<proteinExistence type="predicted"/>
<evidence type="ECO:0000313" key="2">
    <source>
        <dbReference type="EMBL" id="KAK5948605.1"/>
    </source>
</evidence>
<gene>
    <name evidence="2" type="ORF">OHC33_010364</name>
</gene>
<name>A0AAN8I3K7_9EURO</name>
<feature type="transmembrane region" description="Helical" evidence="1">
    <location>
        <begin position="35"/>
        <end position="52"/>
    </location>
</feature>
<evidence type="ECO:0000313" key="3">
    <source>
        <dbReference type="Proteomes" id="UP001316803"/>
    </source>
</evidence>
<keyword evidence="1" id="KW-0812">Transmembrane</keyword>
<sequence>MLVFSILYLMTCHAGIFYTASLATNNIQEGSPRKWFIYGLMLYIFALTYWVALDTAHLWQSSHDKFFINLTWYNACAGLFLYFPATFYFEQQHAA</sequence>
<dbReference type="AlphaFoldDB" id="A0AAN8I3K7"/>
<keyword evidence="1" id="KW-1133">Transmembrane helix</keyword>
<protein>
    <submittedName>
        <fullName evidence="2">Uncharacterized protein</fullName>
    </submittedName>
</protein>
<feature type="transmembrane region" description="Helical" evidence="1">
    <location>
        <begin position="6"/>
        <end position="23"/>
    </location>
</feature>
<keyword evidence="3" id="KW-1185">Reference proteome</keyword>
<dbReference type="EMBL" id="JAKLMC020000045">
    <property type="protein sequence ID" value="KAK5948605.1"/>
    <property type="molecule type" value="Genomic_DNA"/>
</dbReference>
<keyword evidence="1" id="KW-0472">Membrane</keyword>
<reference evidence="2 3" key="1">
    <citation type="submission" date="2022-12" db="EMBL/GenBank/DDBJ databases">
        <title>Genomic features and morphological characterization of a novel Knufia sp. strain isolated from spacecraft assembly facility.</title>
        <authorList>
            <person name="Teixeira M."/>
            <person name="Chander A.M."/>
            <person name="Stajich J.E."/>
            <person name="Venkateswaran K."/>
        </authorList>
    </citation>
    <scope>NUCLEOTIDE SEQUENCE [LARGE SCALE GENOMIC DNA]</scope>
    <source>
        <strain evidence="2 3">FJI-L2-BK-P2</strain>
    </source>
</reference>
<accession>A0AAN8I3K7</accession>
<dbReference type="Proteomes" id="UP001316803">
    <property type="component" value="Unassembled WGS sequence"/>
</dbReference>
<evidence type="ECO:0000256" key="1">
    <source>
        <dbReference type="SAM" id="Phobius"/>
    </source>
</evidence>
<feature type="transmembrane region" description="Helical" evidence="1">
    <location>
        <begin position="72"/>
        <end position="89"/>
    </location>
</feature>